<dbReference type="InterPro" id="IPR023214">
    <property type="entry name" value="HAD_sf"/>
</dbReference>
<dbReference type="AlphaFoldDB" id="A0A1G9S1R7"/>
<proteinExistence type="predicted"/>
<dbReference type="SUPFAM" id="SSF56784">
    <property type="entry name" value="HAD-like"/>
    <property type="match status" value="1"/>
</dbReference>
<evidence type="ECO:0000256" key="1">
    <source>
        <dbReference type="SAM" id="MobiDB-lite"/>
    </source>
</evidence>
<dbReference type="EMBL" id="FNHU01000001">
    <property type="protein sequence ID" value="SDM29364.1"/>
    <property type="molecule type" value="Genomic_DNA"/>
</dbReference>
<dbReference type="InterPro" id="IPR006379">
    <property type="entry name" value="HAD-SF_hydro_IIB"/>
</dbReference>
<evidence type="ECO:0000313" key="3">
    <source>
        <dbReference type="Proteomes" id="UP000199671"/>
    </source>
</evidence>
<dbReference type="Gene3D" id="3.30.1240.10">
    <property type="match status" value="1"/>
</dbReference>
<accession>A0A1G9S1R7</accession>
<evidence type="ECO:0008006" key="4">
    <source>
        <dbReference type="Google" id="ProtNLM"/>
    </source>
</evidence>
<evidence type="ECO:0000313" key="2">
    <source>
        <dbReference type="EMBL" id="SDM29364.1"/>
    </source>
</evidence>
<organism evidence="2 3">
    <name type="scientific">Actinomyces ruminicola</name>
    <dbReference type="NCBI Taxonomy" id="332524"/>
    <lineage>
        <taxon>Bacteria</taxon>
        <taxon>Bacillati</taxon>
        <taxon>Actinomycetota</taxon>
        <taxon>Actinomycetes</taxon>
        <taxon>Actinomycetales</taxon>
        <taxon>Actinomycetaceae</taxon>
        <taxon>Actinomyces</taxon>
    </lineage>
</organism>
<dbReference type="PANTHER" id="PTHR10000">
    <property type="entry name" value="PHOSPHOSERINE PHOSPHATASE"/>
    <property type="match status" value="1"/>
</dbReference>
<dbReference type="Pfam" id="PF08282">
    <property type="entry name" value="Hydrolase_3"/>
    <property type="match status" value="1"/>
</dbReference>
<dbReference type="Gene3D" id="3.40.50.1000">
    <property type="entry name" value="HAD superfamily/HAD-like"/>
    <property type="match status" value="1"/>
</dbReference>
<protein>
    <recommendedName>
        <fullName evidence="4">Haloacid dehalogenase</fullName>
    </recommendedName>
</protein>
<dbReference type="GO" id="GO:0000287">
    <property type="term" value="F:magnesium ion binding"/>
    <property type="evidence" value="ECO:0007669"/>
    <property type="project" value="TreeGrafter"/>
</dbReference>
<gene>
    <name evidence="2" type="ORF">SAMN04487766_101248</name>
</gene>
<sequence length="292" mass="31275">MRQLIATDLDGTVLFDRRVSAADLAAMQRWREAGNLLVVDTGKSVFATRNTLTPVGLSFDYAVTFTGAVLIDGDYQVLSARYLPDGVAHEIATFLQGIDGLTVFGTTMEADHILSDTYHETSPILEIFLPMTLEEMPDHRFIGVPMRVRDDAVRDRIVAELTDRWSEEIEVVRNQEFLDVIPAGATKGAGLIDLVDTLTGPDGPLAGERIETWSVGDSWNDIPMHAVADHAICLPWSPPDVVAACERSVGSMAALIEELLGGAGQAADAGDAGEATSADVDDAPDPAGEAAR</sequence>
<dbReference type="Proteomes" id="UP000199671">
    <property type="component" value="Unassembled WGS sequence"/>
</dbReference>
<dbReference type="InterPro" id="IPR036412">
    <property type="entry name" value="HAD-like_sf"/>
</dbReference>
<dbReference type="GO" id="GO:0005829">
    <property type="term" value="C:cytosol"/>
    <property type="evidence" value="ECO:0007669"/>
    <property type="project" value="TreeGrafter"/>
</dbReference>
<dbReference type="PANTHER" id="PTHR10000:SF8">
    <property type="entry name" value="HAD SUPERFAMILY HYDROLASE-LIKE, TYPE 3"/>
    <property type="match status" value="1"/>
</dbReference>
<reference evidence="2 3" key="1">
    <citation type="submission" date="2016-10" db="EMBL/GenBank/DDBJ databases">
        <authorList>
            <person name="de Groot N.N."/>
        </authorList>
    </citation>
    <scope>NUCLEOTIDE SEQUENCE [LARGE SCALE GENOMIC DNA]</scope>
    <source>
        <strain evidence="2 3">KPR-7B</strain>
    </source>
</reference>
<feature type="compositionally biased region" description="Low complexity" evidence="1">
    <location>
        <begin position="265"/>
        <end position="278"/>
    </location>
</feature>
<dbReference type="NCBIfam" id="TIGR01484">
    <property type="entry name" value="HAD-SF-IIB"/>
    <property type="match status" value="1"/>
</dbReference>
<dbReference type="OrthoDB" id="9806027at2"/>
<feature type="region of interest" description="Disordered" evidence="1">
    <location>
        <begin position="265"/>
        <end position="292"/>
    </location>
</feature>
<name>A0A1G9S1R7_9ACTO</name>
<dbReference type="GO" id="GO:0016791">
    <property type="term" value="F:phosphatase activity"/>
    <property type="evidence" value="ECO:0007669"/>
    <property type="project" value="TreeGrafter"/>
</dbReference>
<dbReference type="RefSeq" id="WP_092607087.1">
    <property type="nucleotide sequence ID" value="NZ_FNHU01000001.1"/>
</dbReference>